<evidence type="ECO:0000256" key="6">
    <source>
        <dbReference type="SAM" id="Phobius"/>
    </source>
</evidence>
<sequence length="400" mass="42851">MSTAVQSEKLYSPPIYLLMLLMSFASLVAIVITPALPEISEAFQIKPTQSTWLVTAFLLGYAIGQLPYGVLANRYGRKKAALTGLVIALIGSLIQFIAIMESSFAGLVIARIIIAFGGACGPVVSLTVLSDCYDEQNARKKLSTLFLIFALMPCVAIAIGGFLTTHYGWQSTMQIASVYIVFIVVATYSQLNETLPESQYKPIQISSNIKGIVNAFKSPNYLAFTLLATAGTATVYIFNSLSPFLSITVIKMSPQHFGLLSIITSVGLLIGSYLSGKASLKYCGRKILMLGIMILLSSSIILFTLFKATFINTFSLFVPAFFLFIGVALILPNATTLAMTCVEDKANGAGLMNTNNLLLTGIGVSLSGHFAKSSLLTLPIAVLTISVVCIAILILITKSK</sequence>
<accession>A0ABT5U1T2</accession>
<feature type="domain" description="Major facilitator superfamily (MFS) profile" evidence="7">
    <location>
        <begin position="14"/>
        <end position="400"/>
    </location>
</feature>
<dbReference type="PANTHER" id="PTHR43124">
    <property type="entry name" value="PURINE EFFLUX PUMP PBUE"/>
    <property type="match status" value="1"/>
</dbReference>
<feature type="transmembrane region" description="Helical" evidence="6">
    <location>
        <begin position="49"/>
        <end position="68"/>
    </location>
</feature>
<keyword evidence="3 6" id="KW-0812">Transmembrane</keyword>
<dbReference type="Gene3D" id="1.20.1720.10">
    <property type="entry name" value="Multidrug resistance protein D"/>
    <property type="match status" value="1"/>
</dbReference>
<feature type="transmembrane region" description="Helical" evidence="6">
    <location>
        <begin position="316"/>
        <end position="342"/>
    </location>
</feature>
<dbReference type="SUPFAM" id="SSF103473">
    <property type="entry name" value="MFS general substrate transporter"/>
    <property type="match status" value="1"/>
</dbReference>
<feature type="transmembrane region" description="Helical" evidence="6">
    <location>
        <begin position="377"/>
        <end position="396"/>
    </location>
</feature>
<dbReference type="InterPro" id="IPR011701">
    <property type="entry name" value="MFS"/>
</dbReference>
<keyword evidence="9" id="KW-1185">Reference proteome</keyword>
<evidence type="ECO:0000256" key="2">
    <source>
        <dbReference type="ARBA" id="ARBA00022475"/>
    </source>
</evidence>
<dbReference type="InterPro" id="IPR036259">
    <property type="entry name" value="MFS_trans_sf"/>
</dbReference>
<keyword evidence="5 6" id="KW-0472">Membrane</keyword>
<feature type="transmembrane region" description="Helical" evidence="6">
    <location>
        <begin position="287"/>
        <end position="310"/>
    </location>
</feature>
<keyword evidence="4 6" id="KW-1133">Transmembrane helix</keyword>
<feature type="transmembrane region" description="Helical" evidence="6">
    <location>
        <begin position="142"/>
        <end position="163"/>
    </location>
</feature>
<evidence type="ECO:0000256" key="1">
    <source>
        <dbReference type="ARBA" id="ARBA00004651"/>
    </source>
</evidence>
<comment type="caution">
    <text evidence="8">The sequence shown here is derived from an EMBL/GenBank/DDBJ whole genome shotgun (WGS) entry which is preliminary data.</text>
</comment>
<feature type="transmembrane region" description="Helical" evidence="6">
    <location>
        <begin position="15"/>
        <end position="37"/>
    </location>
</feature>
<feature type="transmembrane region" description="Helical" evidence="6">
    <location>
        <begin position="80"/>
        <end position="98"/>
    </location>
</feature>
<keyword evidence="2" id="KW-1003">Cell membrane</keyword>
<evidence type="ECO:0000313" key="8">
    <source>
        <dbReference type="EMBL" id="MDE1460345.1"/>
    </source>
</evidence>
<evidence type="ECO:0000256" key="4">
    <source>
        <dbReference type="ARBA" id="ARBA00022989"/>
    </source>
</evidence>
<proteinExistence type="predicted"/>
<evidence type="ECO:0000259" key="7">
    <source>
        <dbReference type="PROSITE" id="PS50850"/>
    </source>
</evidence>
<organism evidence="8 9">
    <name type="scientific">Spartinivicinus poritis</name>
    <dbReference type="NCBI Taxonomy" id="2994640"/>
    <lineage>
        <taxon>Bacteria</taxon>
        <taxon>Pseudomonadati</taxon>
        <taxon>Pseudomonadota</taxon>
        <taxon>Gammaproteobacteria</taxon>
        <taxon>Oceanospirillales</taxon>
        <taxon>Zooshikellaceae</taxon>
        <taxon>Spartinivicinus</taxon>
    </lineage>
</organism>
<dbReference type="EMBL" id="JAPMOU010000001">
    <property type="protein sequence ID" value="MDE1460345.1"/>
    <property type="molecule type" value="Genomic_DNA"/>
</dbReference>
<name>A0ABT5U1T2_9GAMM</name>
<dbReference type="Pfam" id="PF07690">
    <property type="entry name" value="MFS_1"/>
    <property type="match status" value="1"/>
</dbReference>
<feature type="transmembrane region" description="Helical" evidence="6">
    <location>
        <begin position="354"/>
        <end position="371"/>
    </location>
</feature>
<evidence type="ECO:0000256" key="3">
    <source>
        <dbReference type="ARBA" id="ARBA00022692"/>
    </source>
</evidence>
<reference evidence="8 9" key="1">
    <citation type="submission" date="2022-11" db="EMBL/GenBank/DDBJ databases">
        <title>Spartinivicinus poritis sp. nov., isolated from scleractinian coral Porites lutea.</title>
        <authorList>
            <person name="Zhang G."/>
            <person name="Cai L."/>
            <person name="Wei Q."/>
        </authorList>
    </citation>
    <scope>NUCLEOTIDE SEQUENCE [LARGE SCALE GENOMIC DNA]</scope>
    <source>
        <strain evidence="8 9">A2-2</strain>
    </source>
</reference>
<dbReference type="RefSeq" id="WP_274686720.1">
    <property type="nucleotide sequence ID" value="NZ_JAPMOU010000001.1"/>
</dbReference>
<dbReference type="Proteomes" id="UP001528823">
    <property type="component" value="Unassembled WGS sequence"/>
</dbReference>
<feature type="transmembrane region" description="Helical" evidence="6">
    <location>
        <begin position="169"/>
        <end position="191"/>
    </location>
</feature>
<evidence type="ECO:0000313" key="9">
    <source>
        <dbReference type="Proteomes" id="UP001528823"/>
    </source>
</evidence>
<protein>
    <submittedName>
        <fullName evidence="8">MFS transporter</fullName>
    </submittedName>
</protein>
<dbReference type="PROSITE" id="PS50850">
    <property type="entry name" value="MFS"/>
    <property type="match status" value="1"/>
</dbReference>
<comment type="subcellular location">
    <subcellularLocation>
        <location evidence="1">Cell membrane</location>
        <topology evidence="1">Multi-pass membrane protein</topology>
    </subcellularLocation>
</comment>
<gene>
    <name evidence="8" type="ORF">ORQ98_00060</name>
</gene>
<dbReference type="PANTHER" id="PTHR43124:SF3">
    <property type="entry name" value="CHLORAMPHENICOL EFFLUX PUMP RV0191"/>
    <property type="match status" value="1"/>
</dbReference>
<dbReference type="InterPro" id="IPR050189">
    <property type="entry name" value="MFS_Efflux_Transporters"/>
</dbReference>
<feature type="transmembrane region" description="Helical" evidence="6">
    <location>
        <begin position="258"/>
        <end position="275"/>
    </location>
</feature>
<feature type="transmembrane region" description="Helical" evidence="6">
    <location>
        <begin position="104"/>
        <end position="130"/>
    </location>
</feature>
<feature type="transmembrane region" description="Helical" evidence="6">
    <location>
        <begin position="220"/>
        <end position="238"/>
    </location>
</feature>
<dbReference type="InterPro" id="IPR020846">
    <property type="entry name" value="MFS_dom"/>
</dbReference>
<evidence type="ECO:0000256" key="5">
    <source>
        <dbReference type="ARBA" id="ARBA00023136"/>
    </source>
</evidence>